<organism evidence="1 2">
    <name type="scientific">Phanerochaete sordida</name>
    <dbReference type="NCBI Taxonomy" id="48140"/>
    <lineage>
        <taxon>Eukaryota</taxon>
        <taxon>Fungi</taxon>
        <taxon>Dikarya</taxon>
        <taxon>Basidiomycota</taxon>
        <taxon>Agaricomycotina</taxon>
        <taxon>Agaricomycetes</taxon>
        <taxon>Polyporales</taxon>
        <taxon>Phanerochaetaceae</taxon>
        <taxon>Phanerochaete</taxon>
    </lineage>
</organism>
<proteinExistence type="predicted"/>
<geneLocation type="mitochondrion" evidence="1"/>
<dbReference type="InterPro" id="IPR043502">
    <property type="entry name" value="DNA/RNA_pol_sf"/>
</dbReference>
<evidence type="ECO:0000313" key="1">
    <source>
        <dbReference type="EMBL" id="BDI12846.1"/>
    </source>
</evidence>
<dbReference type="EMBL" id="LC707859">
    <property type="protein sequence ID" value="BDI12846.1"/>
    <property type="molecule type" value="Genomic_DNA"/>
</dbReference>
<protein>
    <submittedName>
        <fullName evidence="1">Uncharacterized protein</fullName>
    </submittedName>
</protein>
<keyword evidence="1" id="KW-0496">Mitochondrion</keyword>
<evidence type="ECO:0000313" key="2">
    <source>
        <dbReference type="Proteomes" id="UP000703269"/>
    </source>
</evidence>
<accession>A0A9N7KYW5</accession>
<name>A0A9N7KYW5_9APHY</name>
<reference evidence="1" key="1">
    <citation type="submission" date="2022-04" db="EMBL/GenBank/DDBJ databases">
        <title>The complete mitochondrial genome of the white-rot fungus Phanerochaete sordida YK-624.</title>
        <authorList>
            <person name="Mori T."/>
            <person name="Dohra H."/>
            <person name="Hirai H."/>
            <person name="Kawagishi H."/>
        </authorList>
    </citation>
    <scope>NUCLEOTIDE SEQUENCE</scope>
    <source>
        <strain evidence="1">YK-624</strain>
    </source>
</reference>
<dbReference type="Proteomes" id="UP000703269">
    <property type="component" value="Mitochondrion MT"/>
</dbReference>
<dbReference type="SUPFAM" id="SSF56672">
    <property type="entry name" value="DNA/RNA polymerases"/>
    <property type="match status" value="1"/>
</dbReference>
<dbReference type="AlphaFoldDB" id="A0A9N7KYW5"/>
<keyword evidence="2" id="KW-1185">Reference proteome</keyword>
<sequence>MWKLEHIISKFVGLAPKTYAMELTNSEFIAKIKGFNISNVKFGIYDFYKLLVKNSSIDLNQEKFRAKILTGHISLEEVSYNLCVTNNKRKLNYIIDPNTGLEIFSSTSPLNYDEIILNDDTKSDK</sequence>